<accession>A0A1R4J3N7</accession>
<evidence type="ECO:0000313" key="2">
    <source>
        <dbReference type="EMBL" id="SJN26731.1"/>
    </source>
</evidence>
<reference evidence="2 3" key="1">
    <citation type="submission" date="2017-02" db="EMBL/GenBank/DDBJ databases">
        <authorList>
            <person name="Peterson S.W."/>
        </authorList>
    </citation>
    <scope>NUCLEOTIDE SEQUENCE [LARGE SCALE GENOMIC DNA]</scope>
    <source>
        <strain evidence="2 3">42ea</strain>
    </source>
</reference>
<protein>
    <submittedName>
        <fullName evidence="2">Uncharacterized protein</fullName>
    </submittedName>
</protein>
<feature type="region of interest" description="Disordered" evidence="1">
    <location>
        <begin position="1"/>
        <end position="22"/>
    </location>
</feature>
<dbReference type="AlphaFoldDB" id="A0A1R4J3N7"/>
<name>A0A1R4J3N7_9LACT</name>
<dbReference type="EMBL" id="FUKW01000061">
    <property type="protein sequence ID" value="SJN26731.1"/>
    <property type="molecule type" value="Genomic_DNA"/>
</dbReference>
<sequence length="40" mass="4720">MAEFYDNEEISEHELSLEKEAQIDSIDHTTNKYKKMGTPF</sequence>
<evidence type="ECO:0000313" key="3">
    <source>
        <dbReference type="Proteomes" id="UP000195611"/>
    </source>
</evidence>
<evidence type="ECO:0000256" key="1">
    <source>
        <dbReference type="SAM" id="MobiDB-lite"/>
    </source>
</evidence>
<organism evidence="2 3">
    <name type="scientific">Marinilactibacillus psychrotolerans 42ea</name>
    <dbReference type="NCBI Taxonomy" id="1255609"/>
    <lineage>
        <taxon>Bacteria</taxon>
        <taxon>Bacillati</taxon>
        <taxon>Bacillota</taxon>
        <taxon>Bacilli</taxon>
        <taxon>Lactobacillales</taxon>
        <taxon>Carnobacteriaceae</taxon>
        <taxon>Marinilactibacillus</taxon>
    </lineage>
</organism>
<proteinExistence type="predicted"/>
<gene>
    <name evidence="2" type="ORF">FM115_03805</name>
</gene>
<dbReference type="Proteomes" id="UP000195611">
    <property type="component" value="Unassembled WGS sequence"/>
</dbReference>
<dbReference type="GeneID" id="96912580"/>
<feature type="compositionally biased region" description="Basic and acidic residues" evidence="1">
    <location>
        <begin position="10"/>
        <end position="22"/>
    </location>
</feature>
<dbReference type="RefSeq" id="WP_256333884.1">
    <property type="nucleotide sequence ID" value="NZ_FUKW01000061.1"/>
</dbReference>